<feature type="transmembrane region" description="Helical" evidence="6">
    <location>
        <begin position="298"/>
        <end position="319"/>
    </location>
</feature>
<feature type="compositionally biased region" description="Low complexity" evidence="5">
    <location>
        <begin position="219"/>
        <end position="238"/>
    </location>
</feature>
<dbReference type="PANTHER" id="PTHR10037:SF293">
    <property type="entry name" value="EF-HAND DOMAIN-CONTAINING PROTEIN"/>
    <property type="match status" value="1"/>
</dbReference>
<dbReference type="InterPro" id="IPR005821">
    <property type="entry name" value="Ion_trans_dom"/>
</dbReference>
<evidence type="ECO:0000256" key="6">
    <source>
        <dbReference type="SAM" id="Phobius"/>
    </source>
</evidence>
<feature type="domain" description="Ion transport" evidence="7">
    <location>
        <begin position="299"/>
        <end position="545"/>
    </location>
</feature>
<keyword evidence="3 6" id="KW-1133">Transmembrane helix</keyword>
<proteinExistence type="predicted"/>
<feature type="compositionally biased region" description="Polar residues" evidence="5">
    <location>
        <begin position="58"/>
        <end position="67"/>
    </location>
</feature>
<feature type="region of interest" description="Disordered" evidence="5">
    <location>
        <begin position="1"/>
        <end position="90"/>
    </location>
</feature>
<feature type="compositionally biased region" description="Polar residues" evidence="5">
    <location>
        <begin position="200"/>
        <end position="209"/>
    </location>
</feature>
<keyword evidence="4 6" id="KW-0472">Membrane</keyword>
<feature type="transmembrane region" description="Helical" evidence="6">
    <location>
        <begin position="525"/>
        <end position="545"/>
    </location>
</feature>
<feature type="transmembrane region" description="Helical" evidence="6">
    <location>
        <begin position="339"/>
        <end position="358"/>
    </location>
</feature>
<keyword evidence="9" id="KW-1185">Reference proteome</keyword>
<feature type="region of interest" description="Disordered" evidence="5">
    <location>
        <begin position="145"/>
        <end position="253"/>
    </location>
</feature>
<dbReference type="Gene3D" id="1.20.120.350">
    <property type="entry name" value="Voltage-gated potassium channels. Chain C"/>
    <property type="match status" value="1"/>
</dbReference>
<dbReference type="Pfam" id="PF00520">
    <property type="entry name" value="Ion_trans"/>
    <property type="match status" value="1"/>
</dbReference>
<evidence type="ECO:0000256" key="4">
    <source>
        <dbReference type="ARBA" id="ARBA00023136"/>
    </source>
</evidence>
<organism evidence="8 9">
    <name type="scientific">Prorocentrum cordatum</name>
    <dbReference type="NCBI Taxonomy" id="2364126"/>
    <lineage>
        <taxon>Eukaryota</taxon>
        <taxon>Sar</taxon>
        <taxon>Alveolata</taxon>
        <taxon>Dinophyceae</taxon>
        <taxon>Prorocentrales</taxon>
        <taxon>Prorocentraceae</taxon>
        <taxon>Prorocentrum</taxon>
    </lineage>
</organism>
<accession>A0ABN9W8Q8</accession>
<evidence type="ECO:0000256" key="5">
    <source>
        <dbReference type="SAM" id="MobiDB-lite"/>
    </source>
</evidence>
<feature type="compositionally biased region" description="Polar residues" evidence="5">
    <location>
        <begin position="13"/>
        <end position="24"/>
    </location>
</feature>
<evidence type="ECO:0000259" key="7">
    <source>
        <dbReference type="Pfam" id="PF00520"/>
    </source>
</evidence>
<gene>
    <name evidence="8" type="ORF">PCOR1329_LOCUS64309</name>
</gene>
<dbReference type="Proteomes" id="UP001189429">
    <property type="component" value="Unassembled WGS sequence"/>
</dbReference>
<protein>
    <recommendedName>
        <fullName evidence="7">Ion transport domain-containing protein</fullName>
    </recommendedName>
</protein>
<dbReference type="Gene3D" id="1.10.287.70">
    <property type="match status" value="1"/>
</dbReference>
<feature type="transmembrane region" description="Helical" evidence="6">
    <location>
        <begin position="443"/>
        <end position="464"/>
    </location>
</feature>
<evidence type="ECO:0000313" key="8">
    <source>
        <dbReference type="EMBL" id="CAK0881484.1"/>
    </source>
</evidence>
<dbReference type="InterPro" id="IPR043203">
    <property type="entry name" value="VGCC_Ca_Na"/>
</dbReference>
<evidence type="ECO:0000313" key="9">
    <source>
        <dbReference type="Proteomes" id="UP001189429"/>
    </source>
</evidence>
<comment type="caution">
    <text evidence="8">The sequence shown here is derived from an EMBL/GenBank/DDBJ whole genome shotgun (WGS) entry which is preliminary data.</text>
</comment>
<evidence type="ECO:0000256" key="1">
    <source>
        <dbReference type="ARBA" id="ARBA00004141"/>
    </source>
</evidence>
<dbReference type="InterPro" id="IPR027359">
    <property type="entry name" value="Volt_channel_dom_sf"/>
</dbReference>
<reference evidence="8" key="1">
    <citation type="submission" date="2023-10" db="EMBL/GenBank/DDBJ databases">
        <authorList>
            <person name="Chen Y."/>
            <person name="Shah S."/>
            <person name="Dougan E. K."/>
            <person name="Thang M."/>
            <person name="Chan C."/>
        </authorList>
    </citation>
    <scope>NUCLEOTIDE SEQUENCE [LARGE SCALE GENOMIC DNA]</scope>
</reference>
<evidence type="ECO:0000256" key="3">
    <source>
        <dbReference type="ARBA" id="ARBA00022989"/>
    </source>
</evidence>
<dbReference type="EMBL" id="CAUYUJ010018191">
    <property type="protein sequence ID" value="CAK0881484.1"/>
    <property type="molecule type" value="Genomic_DNA"/>
</dbReference>
<evidence type="ECO:0000256" key="2">
    <source>
        <dbReference type="ARBA" id="ARBA00022692"/>
    </source>
</evidence>
<name>A0ABN9W8Q8_9DINO</name>
<dbReference type="SUPFAM" id="SSF81324">
    <property type="entry name" value="Voltage-gated potassium channels"/>
    <property type="match status" value="1"/>
</dbReference>
<comment type="subcellular location">
    <subcellularLocation>
        <location evidence="1">Membrane</location>
        <topology evidence="1">Multi-pass membrane protein</topology>
    </subcellularLocation>
</comment>
<feature type="non-terminal residue" evidence="8">
    <location>
        <position position="583"/>
    </location>
</feature>
<dbReference type="PANTHER" id="PTHR10037">
    <property type="entry name" value="VOLTAGE-GATED CATION CHANNEL CALCIUM AND SODIUM"/>
    <property type="match status" value="1"/>
</dbReference>
<keyword evidence="2 6" id="KW-0812">Transmembrane</keyword>
<sequence length="583" mass="63231">MDTSARAFDGCGTVSSSSMSQTQGAAVDVGGSGMDTTEVEDAEDARTGLTKADPSLICGSNESSQPAAGSRPRRWTSPEGRSWSPELLPRGPSAAYESSVVMAMLDAHHGMLSRVLEAQERHEANMHAQTRLILRSLSGTLRSASSAALVPKPQRAEPGAEGSVDGGLGMASRGAEGSDGDSVGASLQAPPMYPSEDSKQWQASFTDQDGNAWVPPPVGARRSLASPAPSAAGSGSASTVGSRTTPPTEKHDLDETLQRLRQSGKVFFWNNASSDDSKLRTAGCRNGSGVVSRIVHNVVFEMIVSVVIVANAGTIGYQADHDMSLIGRSGEEESPHNFLWANRVFALVFFAELILRIVAEGFSFACPSSKNFSWNMFDCFIVASSLVEELALVISSTWRSHISSLRVVRILRLVRAVRVVRILRFFRELRIMVSGIMNCGRSLLWASLLIVVMTYIFAVVFLQITTTWLEDEGFPDSCEDNFLSPCVVKANFRSLTWSMYTLFKSMSGGSSWGEISDPMGTISPLVPYLFCVYIMLAVFVVLNVIQLPAAPPATVPTQQRFRKEVEFRTRSSWAPCLDWRGLK</sequence>